<keyword evidence="1" id="KW-0472">Membrane</keyword>
<dbReference type="Proteomes" id="UP001500635">
    <property type="component" value="Unassembled WGS sequence"/>
</dbReference>
<proteinExistence type="predicted"/>
<reference evidence="4" key="1">
    <citation type="journal article" date="2019" name="Int. J. Syst. Evol. Microbiol.">
        <title>The Global Catalogue of Microorganisms (GCM) 10K type strain sequencing project: providing services to taxonomists for standard genome sequencing and annotation.</title>
        <authorList>
            <consortium name="The Broad Institute Genomics Platform"/>
            <consortium name="The Broad Institute Genome Sequencing Center for Infectious Disease"/>
            <person name="Wu L."/>
            <person name="Ma J."/>
        </authorList>
    </citation>
    <scope>NUCLEOTIDE SEQUENCE [LARGE SCALE GENOMIC DNA]</scope>
    <source>
        <strain evidence="4">JCM 17688</strain>
    </source>
</reference>
<evidence type="ECO:0000313" key="3">
    <source>
        <dbReference type="EMBL" id="GAA4383675.1"/>
    </source>
</evidence>
<protein>
    <recommendedName>
        <fullName evidence="2">Low molecular weight protein antigen 6 PH domain-containing protein</fullName>
    </recommendedName>
</protein>
<feature type="domain" description="Low molecular weight protein antigen 6 PH" evidence="2">
    <location>
        <begin position="65"/>
        <end position="139"/>
    </location>
</feature>
<comment type="caution">
    <text evidence="3">The sequence shown here is derived from an EMBL/GenBank/DDBJ whole genome shotgun (WGS) entry which is preliminary data.</text>
</comment>
<dbReference type="Pfam" id="PF10756">
    <property type="entry name" value="bPH_6"/>
    <property type="match status" value="1"/>
</dbReference>
<evidence type="ECO:0000313" key="4">
    <source>
        <dbReference type="Proteomes" id="UP001500635"/>
    </source>
</evidence>
<keyword evidence="4" id="KW-1185">Reference proteome</keyword>
<name>A0ABP8J249_9ACTN</name>
<feature type="transmembrane region" description="Helical" evidence="1">
    <location>
        <begin position="39"/>
        <end position="59"/>
    </location>
</feature>
<gene>
    <name evidence="3" type="ORF">GCM10023147_03180</name>
</gene>
<accession>A0ABP8J249</accession>
<dbReference type="EMBL" id="BAABFR010000003">
    <property type="protein sequence ID" value="GAA4383675.1"/>
    <property type="molecule type" value="Genomic_DNA"/>
</dbReference>
<evidence type="ECO:0000259" key="2">
    <source>
        <dbReference type="Pfam" id="PF10756"/>
    </source>
</evidence>
<keyword evidence="1" id="KW-1133">Transmembrane helix</keyword>
<evidence type="ECO:0000256" key="1">
    <source>
        <dbReference type="SAM" id="Phobius"/>
    </source>
</evidence>
<sequence>MWIEPVDNHWATPVATCVAALIGAAALGVGAVWSGVSDGGALGVLLLSLAALGALWAGLTGLVLRPRLRADGDGVTFRGLAGTVDLPWAGLSVQARRTRRLGRDSVSLELDDGDRLLLLGRWELGAPPAAVAEALDALRPGGPR</sequence>
<keyword evidence="1" id="KW-0812">Transmembrane</keyword>
<organism evidence="3 4">
    <name type="scientific">Tsukamurella soli</name>
    <dbReference type="NCBI Taxonomy" id="644556"/>
    <lineage>
        <taxon>Bacteria</taxon>
        <taxon>Bacillati</taxon>
        <taxon>Actinomycetota</taxon>
        <taxon>Actinomycetes</taxon>
        <taxon>Mycobacteriales</taxon>
        <taxon>Tsukamurellaceae</taxon>
        <taxon>Tsukamurella</taxon>
    </lineage>
</organism>
<dbReference type="InterPro" id="IPR019692">
    <property type="entry name" value="CFP-6_PH"/>
</dbReference>
<feature type="transmembrane region" description="Helical" evidence="1">
    <location>
        <begin position="12"/>
        <end position="33"/>
    </location>
</feature>